<dbReference type="InterPro" id="IPR050481">
    <property type="entry name" value="UDP-glycosyltransf_plant"/>
</dbReference>
<comment type="similarity">
    <text evidence="1 3">Belongs to the UDP-glycosyltransferase family.</text>
</comment>
<dbReference type="PROSITE" id="PS00375">
    <property type="entry name" value="UDPGT"/>
    <property type="match status" value="1"/>
</dbReference>
<dbReference type="SUPFAM" id="SSF53756">
    <property type="entry name" value="UDP-Glycosyltransferase/glycogen phosphorylase"/>
    <property type="match status" value="1"/>
</dbReference>
<comment type="caution">
    <text evidence="6">The sequence shown here is derived from an EMBL/GenBank/DDBJ whole genome shotgun (WGS) entry which is preliminary data.</text>
</comment>
<feature type="compositionally biased region" description="Gly residues" evidence="5">
    <location>
        <begin position="268"/>
        <end position="279"/>
    </location>
</feature>
<dbReference type="Pfam" id="PF00201">
    <property type="entry name" value="UDPGT"/>
    <property type="match status" value="1"/>
</dbReference>
<dbReference type="InterPro" id="IPR002213">
    <property type="entry name" value="UDP_glucos_trans"/>
</dbReference>
<dbReference type="OrthoDB" id="5835829at2759"/>
<evidence type="ECO:0000313" key="7">
    <source>
        <dbReference type="Proteomes" id="UP000652761"/>
    </source>
</evidence>
<dbReference type="AlphaFoldDB" id="A0A843X5Z6"/>
<keyword evidence="7" id="KW-1185">Reference proteome</keyword>
<proteinExistence type="inferred from homology"/>
<keyword evidence="3" id="KW-0328">Glycosyltransferase</keyword>
<keyword evidence="2 3" id="KW-0808">Transferase</keyword>
<feature type="region of interest" description="Disordered" evidence="5">
    <location>
        <begin position="253"/>
        <end position="280"/>
    </location>
</feature>
<evidence type="ECO:0000256" key="2">
    <source>
        <dbReference type="ARBA" id="ARBA00022679"/>
    </source>
</evidence>
<dbReference type="CDD" id="cd03784">
    <property type="entry name" value="GT1_Gtf-like"/>
    <property type="match status" value="1"/>
</dbReference>
<gene>
    <name evidence="6" type="ORF">Taro_047948</name>
</gene>
<accession>A0A843X5Z6</accession>
<dbReference type="FunFam" id="3.40.50.2000:FF:000037">
    <property type="entry name" value="Glycosyltransferase"/>
    <property type="match status" value="1"/>
</dbReference>
<dbReference type="PANTHER" id="PTHR48049:SF60">
    <property type="entry name" value="UDP-GLYCOSYLTRANSFERASE 91B1"/>
    <property type="match status" value="1"/>
</dbReference>
<organism evidence="6 7">
    <name type="scientific">Colocasia esculenta</name>
    <name type="common">Wild taro</name>
    <name type="synonym">Arum esculentum</name>
    <dbReference type="NCBI Taxonomy" id="4460"/>
    <lineage>
        <taxon>Eukaryota</taxon>
        <taxon>Viridiplantae</taxon>
        <taxon>Streptophyta</taxon>
        <taxon>Embryophyta</taxon>
        <taxon>Tracheophyta</taxon>
        <taxon>Spermatophyta</taxon>
        <taxon>Magnoliopsida</taxon>
        <taxon>Liliopsida</taxon>
        <taxon>Araceae</taxon>
        <taxon>Aroideae</taxon>
        <taxon>Colocasieae</taxon>
        <taxon>Colocasia</taxon>
    </lineage>
</organism>
<protein>
    <recommendedName>
        <fullName evidence="4">Glycosyltransferase</fullName>
        <ecNumber evidence="4">2.4.1.-</ecNumber>
    </recommendedName>
</protein>
<dbReference type="PANTHER" id="PTHR48049">
    <property type="entry name" value="GLYCOSYLTRANSFERASE"/>
    <property type="match status" value="1"/>
</dbReference>
<sequence>MDGIGDSGQLHIVVFPWLALGHMAPFLELSKALAMRGHLISYLSTRRNIQRLPKIPPHQSTLITLVELTLPPTEGLPEDAESTMDLEVHKVPYLKMALDGLEEQVAEFLATASPPVDWVVHDFAQYWTPRAAARAAVPCAFFSVYSPWMHAFIGAPRTSIVDEVPGTKPCRWTSFAPWLALRQHEAAAVAAAAAQPNATGVSDVQRFIWTIEGCRVVVLRGPEAEETHPAEADWLALLQELYGKSVISVGGLSPAARPQEEPAETAVKGGGGGGGGPPGGDDAFFGWLGKQAAGSVVYVALGSEAELSPETIHELALGLEQSGLPFFWALRKPPGSPDRVELLPPGFRDLVGGRGIVTMAWVPQIRVLAHPSVGGFLTHSGWSSVIEGLTMGRPLVLLPLYGDQCLISRAVTHMKAGVEIPRGEEDGGFTREGIAMALRLVMTGDQAEALRGNARRAGEMFGDAARSDQCVDDLIRCLRIRRPPPPAAV</sequence>
<reference evidence="6" key="1">
    <citation type="submission" date="2017-07" db="EMBL/GenBank/DDBJ databases">
        <title>Taro Niue Genome Assembly and Annotation.</title>
        <authorList>
            <person name="Atibalentja N."/>
            <person name="Keating K."/>
            <person name="Fields C.J."/>
        </authorList>
    </citation>
    <scope>NUCLEOTIDE SEQUENCE</scope>
    <source>
        <strain evidence="6">Niue_2</strain>
        <tissue evidence="6">Leaf</tissue>
    </source>
</reference>
<evidence type="ECO:0000313" key="6">
    <source>
        <dbReference type="EMBL" id="MQM15011.1"/>
    </source>
</evidence>
<dbReference type="Proteomes" id="UP000652761">
    <property type="component" value="Unassembled WGS sequence"/>
</dbReference>
<evidence type="ECO:0000256" key="3">
    <source>
        <dbReference type="RuleBase" id="RU003718"/>
    </source>
</evidence>
<evidence type="ECO:0000256" key="5">
    <source>
        <dbReference type="SAM" id="MobiDB-lite"/>
    </source>
</evidence>
<dbReference type="EC" id="2.4.1.-" evidence="4"/>
<dbReference type="Gene3D" id="3.40.50.2000">
    <property type="entry name" value="Glycogen Phosphorylase B"/>
    <property type="match status" value="2"/>
</dbReference>
<name>A0A843X5Z6_COLES</name>
<dbReference type="EMBL" id="NMUH01006323">
    <property type="protein sequence ID" value="MQM15011.1"/>
    <property type="molecule type" value="Genomic_DNA"/>
</dbReference>
<dbReference type="InterPro" id="IPR035595">
    <property type="entry name" value="UDP_glycos_trans_CS"/>
</dbReference>
<dbReference type="GO" id="GO:0035251">
    <property type="term" value="F:UDP-glucosyltransferase activity"/>
    <property type="evidence" value="ECO:0007669"/>
    <property type="project" value="InterPro"/>
</dbReference>
<evidence type="ECO:0000256" key="4">
    <source>
        <dbReference type="RuleBase" id="RU362057"/>
    </source>
</evidence>
<evidence type="ECO:0000256" key="1">
    <source>
        <dbReference type="ARBA" id="ARBA00009995"/>
    </source>
</evidence>